<dbReference type="SUPFAM" id="SSF50630">
    <property type="entry name" value="Acid proteases"/>
    <property type="match status" value="1"/>
</dbReference>
<protein>
    <recommendedName>
        <fullName evidence="4">Peptidase A1 domain-containing protein</fullName>
    </recommendedName>
</protein>
<gene>
    <name evidence="5" type="ORF">LTR77_006716</name>
</gene>
<evidence type="ECO:0000313" key="6">
    <source>
        <dbReference type="Proteomes" id="UP001337655"/>
    </source>
</evidence>
<proteinExistence type="predicted"/>
<dbReference type="Gene3D" id="2.40.70.10">
    <property type="entry name" value="Acid Proteases"/>
    <property type="match status" value="2"/>
</dbReference>
<comment type="caution">
    <text evidence="5">The sequence shown here is derived from an EMBL/GenBank/DDBJ whole genome shotgun (WGS) entry which is preliminary data.</text>
</comment>
<keyword evidence="6" id="KW-1185">Reference proteome</keyword>
<dbReference type="InterPro" id="IPR021109">
    <property type="entry name" value="Peptidase_aspartic_dom_sf"/>
</dbReference>
<keyword evidence="3" id="KW-0732">Signal</keyword>
<feature type="compositionally biased region" description="Basic and acidic residues" evidence="1">
    <location>
        <begin position="620"/>
        <end position="632"/>
    </location>
</feature>
<feature type="compositionally biased region" description="Polar residues" evidence="1">
    <location>
        <begin position="516"/>
        <end position="530"/>
    </location>
</feature>
<dbReference type="Proteomes" id="UP001337655">
    <property type="component" value="Unassembled WGS sequence"/>
</dbReference>
<feature type="compositionally biased region" description="Polar residues" evidence="1">
    <location>
        <begin position="563"/>
        <end position="573"/>
    </location>
</feature>
<feature type="compositionally biased region" description="Basic and acidic residues" evidence="1">
    <location>
        <begin position="726"/>
        <end position="744"/>
    </location>
</feature>
<feature type="compositionally biased region" description="Low complexity" evidence="1">
    <location>
        <begin position="579"/>
        <end position="597"/>
    </location>
</feature>
<feature type="signal peptide" evidence="3">
    <location>
        <begin position="1"/>
        <end position="26"/>
    </location>
</feature>
<feature type="region of interest" description="Disordered" evidence="1">
    <location>
        <begin position="473"/>
        <end position="744"/>
    </location>
</feature>
<reference evidence="5 6" key="1">
    <citation type="submission" date="2023-08" db="EMBL/GenBank/DDBJ databases">
        <title>Black Yeasts Isolated from many extreme environments.</title>
        <authorList>
            <person name="Coleine C."/>
            <person name="Stajich J.E."/>
            <person name="Selbmann L."/>
        </authorList>
    </citation>
    <scope>NUCLEOTIDE SEQUENCE [LARGE SCALE GENOMIC DNA]</scope>
    <source>
        <strain evidence="5 6">CCFEE 5935</strain>
    </source>
</reference>
<keyword evidence="2" id="KW-1133">Transmembrane helix</keyword>
<evidence type="ECO:0000256" key="1">
    <source>
        <dbReference type="SAM" id="MobiDB-lite"/>
    </source>
</evidence>
<dbReference type="RefSeq" id="XP_064657758.1">
    <property type="nucleotide sequence ID" value="XM_064803957.1"/>
</dbReference>
<keyword evidence="2" id="KW-0472">Membrane</keyword>
<evidence type="ECO:0000256" key="2">
    <source>
        <dbReference type="SAM" id="Phobius"/>
    </source>
</evidence>
<organism evidence="5 6">
    <name type="scientific">Saxophila tyrrhenica</name>
    <dbReference type="NCBI Taxonomy" id="1690608"/>
    <lineage>
        <taxon>Eukaryota</taxon>
        <taxon>Fungi</taxon>
        <taxon>Dikarya</taxon>
        <taxon>Ascomycota</taxon>
        <taxon>Pezizomycotina</taxon>
        <taxon>Dothideomycetes</taxon>
        <taxon>Dothideomycetidae</taxon>
        <taxon>Mycosphaerellales</taxon>
        <taxon>Extremaceae</taxon>
        <taxon>Saxophila</taxon>
    </lineage>
</organism>
<feature type="compositionally biased region" description="Basic and acidic residues" evidence="1">
    <location>
        <begin position="640"/>
        <end position="661"/>
    </location>
</feature>
<dbReference type="GeneID" id="89928056"/>
<evidence type="ECO:0000313" key="5">
    <source>
        <dbReference type="EMBL" id="KAK5168148.1"/>
    </source>
</evidence>
<feature type="compositionally biased region" description="Low complexity" evidence="1">
    <location>
        <begin position="532"/>
        <end position="550"/>
    </location>
</feature>
<accession>A0AAV9P8I4</accession>
<dbReference type="CDD" id="cd12087">
    <property type="entry name" value="TM_EGFR-like"/>
    <property type="match status" value="1"/>
</dbReference>
<feature type="compositionally biased region" description="Basic and acidic residues" evidence="1">
    <location>
        <begin position="681"/>
        <end position="694"/>
    </location>
</feature>
<name>A0AAV9P8I4_9PEZI</name>
<evidence type="ECO:0000256" key="3">
    <source>
        <dbReference type="SAM" id="SignalP"/>
    </source>
</evidence>
<keyword evidence="2" id="KW-0812">Transmembrane</keyword>
<feature type="transmembrane region" description="Helical" evidence="2">
    <location>
        <begin position="441"/>
        <end position="463"/>
    </location>
</feature>
<dbReference type="AlphaFoldDB" id="A0AAV9P8I4"/>
<dbReference type="InterPro" id="IPR033121">
    <property type="entry name" value="PEPTIDASE_A1"/>
</dbReference>
<dbReference type="EMBL" id="JAVRRT010000010">
    <property type="protein sequence ID" value="KAK5168148.1"/>
    <property type="molecule type" value="Genomic_DNA"/>
</dbReference>
<dbReference type="Pfam" id="PF00026">
    <property type="entry name" value="Asp"/>
    <property type="match status" value="1"/>
</dbReference>
<feature type="chain" id="PRO_5043709772" description="Peptidase A1 domain-containing protein" evidence="3">
    <location>
        <begin position="27"/>
        <end position="744"/>
    </location>
</feature>
<sequence length="744" mass="80185">MPSLLDQMRLLPAALLALTFSYAVAAQNDGSGSTPRPIAIPPSQQWDGIDGSWSSFAIQVGTPRQDIRTFVSWNAYQTWAVIPEGCEAADDYDACAQARGGIFNQTASRSWDEQGLYELRILQNLGYDGNGYYGFDVLELGGAVPIVRNTTVAGFALDDFYLGVLGINPKPTNFSEDTTGAPSYMTLLKDQEHIPSISFGYTAGAHYRDDNTSNPYCSLTLGGYDKTKFFANDLTWNFAADNSRDIVVALQDDSSPVATELLPNAISVYLDATVPQIWLPLESCYVFEYEFGLVYDNATELYLVNNTLHRQLVSRNASITFQLAVDNKGGDVVNIELPYAAFDLTAKSPYQELSDDTYYFPLRRASGESQYTLGRVFFQEAYIAIDYESQKFNVSQRAWDGSSDQNLVTIPAYSMRSDESSYPGVGSPDDSSSSSGLSGGVIAGIVIGVIALVVILVLLAIWLRRRRSKAAKQRALENEKLGSASDTASDHDTSSPGRGTESVVIPKAELPGSEPPAQSESESGGEQNPFVSGALSDGSSSPSDTRSPRTPNALSGHTFVSGRWNNEAYSPSTDGPEEGTGTHSSTDSSSRGTGTASRVSHYGTGTGTLASLVSPLSPVDSHEADGKERHVFEMAGDMPTVKEKDGHEMSEKEAMAHREKVYNGVENPPSPSEVAAMSHEATGREAPSKVDAGDVVRASGAGLGTGEGGKEERDFGLHRQFSFEGEAGRREAEAEAERTEELYK</sequence>
<dbReference type="PROSITE" id="PS51767">
    <property type="entry name" value="PEPTIDASE_A1"/>
    <property type="match status" value="1"/>
</dbReference>
<feature type="compositionally biased region" description="Basic and acidic residues" evidence="1">
    <location>
        <begin position="708"/>
        <end position="717"/>
    </location>
</feature>
<evidence type="ECO:0000259" key="4">
    <source>
        <dbReference type="PROSITE" id="PS51767"/>
    </source>
</evidence>
<feature type="domain" description="Peptidase A1" evidence="4">
    <location>
        <begin position="54"/>
        <end position="395"/>
    </location>
</feature>